<accession>A0A8B6BIV6</accession>
<dbReference type="SUPFAM" id="SSF56219">
    <property type="entry name" value="DNase I-like"/>
    <property type="match status" value="1"/>
</dbReference>
<feature type="domain" description="Endonuclease/exonuclease/phosphatase" evidence="2">
    <location>
        <begin position="46"/>
        <end position="236"/>
    </location>
</feature>
<dbReference type="Pfam" id="PF03372">
    <property type="entry name" value="Exo_endo_phos"/>
    <property type="match status" value="1"/>
</dbReference>
<evidence type="ECO:0000256" key="1">
    <source>
        <dbReference type="SAM" id="MobiDB-lite"/>
    </source>
</evidence>
<dbReference type="InterPro" id="IPR005135">
    <property type="entry name" value="Endo/exonuclease/phosphatase"/>
</dbReference>
<sequence length="549" mass="62615">MGGIETNPGPHPLSDDNDDHNVSFESVSESNSIREMFSTSISFLHLNVQSLLPKLDLILAEYEDFDILSFSETWLNGNNSSDSVELLNYQKPFRKDRGPMKSGGGVIVYVKENIQSKRRDDLEVPGVEVIWIQLKLNNKNVLYGTFYVPPKSNNEIWTKIESSIESAVNDVKCDRIIVTGDFNDNLLNGANSKIHNICTNYSLEQLIGDPTHFTEQSSSLIDLIITDNSDFVPYCGVGPPLLDQIRYHCPVMGFINAQKPACLSFKRKIWLYKQGDFDEYRRILTKTNWDRIFSLNDVDKINSEISNRILDAAEISIPNRIVTIRKTDPAWLNNDLRKLIRKKNRLHSKAKRFNRSADWNKFKQIRNKVTTLIRQAREQYQNNLIQKLSNSSLSARTWWKTCNQISGIKPSHSGIPPLLKDDNLIFNDIDKANEFNNFFAMQTNIDDTEAVIPDLTVPDYTLSDITLKDSEVEDVLKILNPNKASGPDLISPILLKEAVSQLKFPLCKLFNLSLSKAIFPADWKKANVTPVFKSNNSNEVEHIFILEKD</sequence>
<comment type="caution">
    <text evidence="3">The sequence shown here is derived from an EMBL/GenBank/DDBJ whole genome shotgun (WGS) entry which is preliminary data.</text>
</comment>
<dbReference type="InterPro" id="IPR036691">
    <property type="entry name" value="Endo/exonu/phosph_ase_sf"/>
</dbReference>
<dbReference type="OrthoDB" id="5987290at2759"/>
<evidence type="ECO:0000259" key="2">
    <source>
        <dbReference type="Pfam" id="PF03372"/>
    </source>
</evidence>
<reference evidence="3" key="1">
    <citation type="submission" date="2018-11" db="EMBL/GenBank/DDBJ databases">
        <authorList>
            <person name="Alioto T."/>
            <person name="Alioto T."/>
        </authorList>
    </citation>
    <scope>NUCLEOTIDE SEQUENCE</scope>
</reference>
<dbReference type="PANTHER" id="PTHR47510:SF3">
    <property type="entry name" value="ENDO_EXONUCLEASE_PHOSPHATASE DOMAIN-CONTAINING PROTEIN"/>
    <property type="match status" value="1"/>
</dbReference>
<proteinExistence type="predicted"/>
<dbReference type="Proteomes" id="UP000596742">
    <property type="component" value="Unassembled WGS sequence"/>
</dbReference>
<dbReference type="EMBL" id="UYJE01000214">
    <property type="protein sequence ID" value="VDH91168.1"/>
    <property type="molecule type" value="Genomic_DNA"/>
</dbReference>
<dbReference type="AlphaFoldDB" id="A0A8B6BIV6"/>
<name>A0A8B6BIV6_MYTGA</name>
<dbReference type="PANTHER" id="PTHR47510">
    <property type="entry name" value="REVERSE TRANSCRIPTASE DOMAIN-CONTAINING PROTEIN"/>
    <property type="match status" value="1"/>
</dbReference>
<keyword evidence="4" id="KW-1185">Reference proteome</keyword>
<evidence type="ECO:0000313" key="4">
    <source>
        <dbReference type="Proteomes" id="UP000596742"/>
    </source>
</evidence>
<organism evidence="3 4">
    <name type="scientific">Mytilus galloprovincialis</name>
    <name type="common">Mediterranean mussel</name>
    <dbReference type="NCBI Taxonomy" id="29158"/>
    <lineage>
        <taxon>Eukaryota</taxon>
        <taxon>Metazoa</taxon>
        <taxon>Spiralia</taxon>
        <taxon>Lophotrochozoa</taxon>
        <taxon>Mollusca</taxon>
        <taxon>Bivalvia</taxon>
        <taxon>Autobranchia</taxon>
        <taxon>Pteriomorphia</taxon>
        <taxon>Mytilida</taxon>
        <taxon>Mytiloidea</taxon>
        <taxon>Mytilidae</taxon>
        <taxon>Mytilinae</taxon>
        <taxon>Mytilus</taxon>
    </lineage>
</organism>
<dbReference type="GO" id="GO:0003824">
    <property type="term" value="F:catalytic activity"/>
    <property type="evidence" value="ECO:0007669"/>
    <property type="project" value="InterPro"/>
</dbReference>
<dbReference type="Gene3D" id="3.60.10.10">
    <property type="entry name" value="Endonuclease/exonuclease/phosphatase"/>
    <property type="match status" value="1"/>
</dbReference>
<protein>
    <recommendedName>
        <fullName evidence="2">Endonuclease/exonuclease/phosphatase domain-containing protein</fullName>
    </recommendedName>
</protein>
<evidence type="ECO:0000313" key="3">
    <source>
        <dbReference type="EMBL" id="VDH91168.1"/>
    </source>
</evidence>
<feature type="region of interest" description="Disordered" evidence="1">
    <location>
        <begin position="1"/>
        <end position="25"/>
    </location>
</feature>
<gene>
    <name evidence="3" type="ORF">MGAL_10B061174</name>
</gene>